<comment type="caution">
    <text evidence="3">The sequence shown here is derived from an EMBL/GenBank/DDBJ whole genome shotgun (WGS) entry which is preliminary data.</text>
</comment>
<dbReference type="PANTHER" id="PTHR39160:SF4">
    <property type="entry name" value="RESUSCITATION-PROMOTING FACTOR RPFB"/>
    <property type="match status" value="1"/>
</dbReference>
<dbReference type="Proteomes" id="UP000177103">
    <property type="component" value="Unassembled WGS sequence"/>
</dbReference>
<dbReference type="InterPro" id="IPR011098">
    <property type="entry name" value="G5_dom"/>
</dbReference>
<keyword evidence="1" id="KW-0732">Signal</keyword>
<dbReference type="AlphaFoldDB" id="A0A1G1WC09"/>
<evidence type="ECO:0000313" key="4">
    <source>
        <dbReference type="Proteomes" id="UP000177103"/>
    </source>
</evidence>
<name>A0A1G1WC09_9BACT</name>
<dbReference type="SUPFAM" id="SSF50685">
    <property type="entry name" value="Barwin-like endoglucanases"/>
    <property type="match status" value="1"/>
</dbReference>
<protein>
    <recommendedName>
        <fullName evidence="2">G5 domain-containing protein</fullName>
    </recommendedName>
</protein>
<reference evidence="3 4" key="1">
    <citation type="journal article" date="2016" name="Nat. Commun.">
        <title>Thousands of microbial genomes shed light on interconnected biogeochemical processes in an aquifer system.</title>
        <authorList>
            <person name="Anantharaman K."/>
            <person name="Brown C.T."/>
            <person name="Hug L.A."/>
            <person name="Sharon I."/>
            <person name="Castelle C.J."/>
            <person name="Probst A.J."/>
            <person name="Thomas B.C."/>
            <person name="Singh A."/>
            <person name="Wilkins M.J."/>
            <person name="Karaoz U."/>
            <person name="Brodie E.L."/>
            <person name="Williams K.H."/>
            <person name="Hubbard S.S."/>
            <person name="Banfield J.F."/>
        </authorList>
    </citation>
    <scope>NUCLEOTIDE SEQUENCE [LARGE SCALE GENOMIC DNA]</scope>
</reference>
<dbReference type="PROSITE" id="PS51109">
    <property type="entry name" value="G5"/>
    <property type="match status" value="1"/>
</dbReference>
<dbReference type="PANTHER" id="PTHR39160">
    <property type="entry name" value="CELL WALL-BINDING PROTEIN YOCH"/>
    <property type="match status" value="1"/>
</dbReference>
<accession>A0A1G1WC09</accession>
<dbReference type="InterPro" id="IPR051933">
    <property type="entry name" value="Resuscitation_pf_RpfB"/>
</dbReference>
<dbReference type="InterPro" id="IPR036908">
    <property type="entry name" value="RlpA-like_sf"/>
</dbReference>
<feature type="domain" description="G5" evidence="2">
    <location>
        <begin position="85"/>
        <end position="164"/>
    </location>
</feature>
<dbReference type="GO" id="GO:0004553">
    <property type="term" value="F:hydrolase activity, hydrolyzing O-glycosyl compounds"/>
    <property type="evidence" value="ECO:0007669"/>
    <property type="project" value="InterPro"/>
</dbReference>
<dbReference type="Gene3D" id="2.20.230.10">
    <property type="entry name" value="Resuscitation-promoting factor rpfb"/>
    <property type="match status" value="1"/>
</dbReference>
<dbReference type="GO" id="GO:0009254">
    <property type="term" value="P:peptidoglycan turnover"/>
    <property type="evidence" value="ECO:0007669"/>
    <property type="project" value="InterPro"/>
</dbReference>
<evidence type="ECO:0000313" key="3">
    <source>
        <dbReference type="EMBL" id="OGY25030.1"/>
    </source>
</evidence>
<evidence type="ECO:0000256" key="1">
    <source>
        <dbReference type="ARBA" id="ARBA00022729"/>
    </source>
</evidence>
<dbReference type="InterPro" id="IPR010611">
    <property type="entry name" value="3D_dom"/>
</dbReference>
<sequence>MKLSKYLPSVQACLAESRRAFFLRAGVKKTLLNILSIATPKNLGFVFILSSLIFPLTLSNLLYSKEAWGTEDSFKLTSPQTNETKSVFEEKYLSHEEPIQFETQKINDPEIELGETVLVQAGKNGARIRKIKVTYHNGEEFSREVVSTEISDPQPQIVKIGTKKIIRELPSDYGVLHYFKKLTVFATSYDSSCHGCNETTALGLKTGYGVIAVDPNVIPLRTRVYIPGYGLAIAGDVGGAIKGNKIDLGFDDIKSGWWSSRYVDIYLLE</sequence>
<dbReference type="Pfam" id="PF07501">
    <property type="entry name" value="G5"/>
    <property type="match status" value="1"/>
</dbReference>
<gene>
    <name evidence="3" type="ORF">A2Y57_02635</name>
</gene>
<dbReference type="SMART" id="SM01208">
    <property type="entry name" value="G5"/>
    <property type="match status" value="1"/>
</dbReference>
<dbReference type="GO" id="GO:0019867">
    <property type="term" value="C:outer membrane"/>
    <property type="evidence" value="ECO:0007669"/>
    <property type="project" value="InterPro"/>
</dbReference>
<dbReference type="CDD" id="cd22786">
    <property type="entry name" value="DPBB_YuiC-like"/>
    <property type="match status" value="1"/>
</dbReference>
<dbReference type="EMBL" id="MHCQ01000004">
    <property type="protein sequence ID" value="OGY25030.1"/>
    <property type="molecule type" value="Genomic_DNA"/>
</dbReference>
<dbReference type="Pfam" id="PF06725">
    <property type="entry name" value="3D"/>
    <property type="match status" value="1"/>
</dbReference>
<organism evidence="3 4">
    <name type="scientific">Candidatus Woykebacteria bacterium RBG_13_40_7b</name>
    <dbReference type="NCBI Taxonomy" id="1802594"/>
    <lineage>
        <taxon>Bacteria</taxon>
        <taxon>Candidatus Woykeibacteriota</taxon>
    </lineage>
</organism>
<proteinExistence type="predicted"/>
<evidence type="ECO:0000259" key="2">
    <source>
        <dbReference type="PROSITE" id="PS51109"/>
    </source>
</evidence>
<dbReference type="Gene3D" id="2.40.40.10">
    <property type="entry name" value="RlpA-like domain"/>
    <property type="match status" value="1"/>
</dbReference>